<dbReference type="RefSeq" id="WP_127744011.1">
    <property type="nucleotide sequence ID" value="NZ_SACN01000001.1"/>
</dbReference>
<comment type="caution">
    <text evidence="2">The sequence shown here is derived from an EMBL/GenBank/DDBJ whole genome shotgun (WGS) entry which is preliminary data.</text>
</comment>
<dbReference type="AlphaFoldDB" id="A0A437MA21"/>
<dbReference type="InterPro" id="IPR029069">
    <property type="entry name" value="HotDog_dom_sf"/>
</dbReference>
<name>A0A437MA21_9SPHN</name>
<dbReference type="Pfam" id="PF03061">
    <property type="entry name" value="4HBT"/>
    <property type="match status" value="1"/>
</dbReference>
<reference evidence="2 3" key="1">
    <citation type="submission" date="2019-01" db="EMBL/GenBank/DDBJ databases">
        <authorList>
            <person name="Chen W.-M."/>
        </authorList>
    </citation>
    <scope>NUCLEOTIDE SEQUENCE [LARGE SCALE GENOMIC DNA]</scope>
    <source>
        <strain evidence="2 3">CCP-7</strain>
    </source>
</reference>
<sequence length="147" mass="16135">MRHIDAAPTGEFGWVPPDFTPPPGFVHLPGPGQFIGRSADYFIRRQDDGNHTLGTLICEGQSNTQGYAHGGFLMTFADFALTIITMGITINLTADFIRPVKVGEWIEAQVVTRKRTANLIFADAMATTNGREVLRMSGVFKPVPNRT</sequence>
<keyword evidence="3" id="KW-1185">Reference proteome</keyword>
<dbReference type="OrthoDB" id="5741080at2"/>
<feature type="domain" description="Thioesterase" evidence="1">
    <location>
        <begin position="65"/>
        <end position="123"/>
    </location>
</feature>
<dbReference type="Proteomes" id="UP000282971">
    <property type="component" value="Unassembled WGS sequence"/>
</dbReference>
<dbReference type="SUPFAM" id="SSF54637">
    <property type="entry name" value="Thioesterase/thiol ester dehydrase-isomerase"/>
    <property type="match status" value="1"/>
</dbReference>
<dbReference type="CDD" id="cd03443">
    <property type="entry name" value="PaaI_thioesterase"/>
    <property type="match status" value="1"/>
</dbReference>
<accession>A0A437MA21</accession>
<dbReference type="GO" id="GO:0016790">
    <property type="term" value="F:thiolester hydrolase activity"/>
    <property type="evidence" value="ECO:0007669"/>
    <property type="project" value="UniProtKB-ARBA"/>
</dbReference>
<organism evidence="2 3">
    <name type="scientific">Sphingomonas crocodyli</name>
    <dbReference type="NCBI Taxonomy" id="1979270"/>
    <lineage>
        <taxon>Bacteria</taxon>
        <taxon>Pseudomonadati</taxon>
        <taxon>Pseudomonadota</taxon>
        <taxon>Alphaproteobacteria</taxon>
        <taxon>Sphingomonadales</taxon>
        <taxon>Sphingomonadaceae</taxon>
        <taxon>Sphingomonas</taxon>
    </lineage>
</organism>
<proteinExistence type="predicted"/>
<evidence type="ECO:0000259" key="1">
    <source>
        <dbReference type="Pfam" id="PF03061"/>
    </source>
</evidence>
<protein>
    <submittedName>
        <fullName evidence="2">PaaI family thioesterase</fullName>
    </submittedName>
</protein>
<dbReference type="InterPro" id="IPR006683">
    <property type="entry name" value="Thioestr_dom"/>
</dbReference>
<dbReference type="Gene3D" id="3.10.129.10">
    <property type="entry name" value="Hotdog Thioesterase"/>
    <property type="match status" value="1"/>
</dbReference>
<dbReference type="EMBL" id="SACN01000001">
    <property type="protein sequence ID" value="RVT94475.1"/>
    <property type="molecule type" value="Genomic_DNA"/>
</dbReference>
<evidence type="ECO:0000313" key="3">
    <source>
        <dbReference type="Proteomes" id="UP000282971"/>
    </source>
</evidence>
<gene>
    <name evidence="2" type="ORF">EOD43_11755</name>
</gene>
<evidence type="ECO:0000313" key="2">
    <source>
        <dbReference type="EMBL" id="RVT94475.1"/>
    </source>
</evidence>